<dbReference type="EMBL" id="MFTC01000069">
    <property type="protein sequence ID" value="OGI50459.1"/>
    <property type="molecule type" value="Genomic_DNA"/>
</dbReference>
<feature type="domain" description="Rhodanese" evidence="1">
    <location>
        <begin position="134"/>
        <end position="219"/>
    </location>
</feature>
<dbReference type="InterPro" id="IPR011991">
    <property type="entry name" value="ArsR-like_HTH"/>
</dbReference>
<organism evidence="3 4">
    <name type="scientific">Candidatus Muproteobacteria bacterium RIFCSPLOWO2_01_FULL_60_18</name>
    <dbReference type="NCBI Taxonomy" id="1817768"/>
    <lineage>
        <taxon>Bacteria</taxon>
        <taxon>Pseudomonadati</taxon>
        <taxon>Pseudomonadota</taxon>
        <taxon>Candidatus Muproteobacteria</taxon>
    </lineage>
</organism>
<dbReference type="STRING" id="1817768.A3A87_09675"/>
<evidence type="ECO:0000259" key="2">
    <source>
        <dbReference type="PROSITE" id="PS50987"/>
    </source>
</evidence>
<dbReference type="InterPro" id="IPR036388">
    <property type="entry name" value="WH-like_DNA-bd_sf"/>
</dbReference>
<proteinExistence type="predicted"/>
<evidence type="ECO:0000313" key="3">
    <source>
        <dbReference type="EMBL" id="OGI50459.1"/>
    </source>
</evidence>
<dbReference type="InterPro" id="IPR001845">
    <property type="entry name" value="HTH_ArsR_DNA-bd_dom"/>
</dbReference>
<protein>
    <submittedName>
        <fullName evidence="3">ArsR family transcriptional regulator</fullName>
    </submittedName>
</protein>
<dbReference type="FunFam" id="3.40.250.10:FF:000039">
    <property type="entry name" value="ArsR family transcriptional regulator"/>
    <property type="match status" value="1"/>
</dbReference>
<dbReference type="NCBIfam" id="NF033788">
    <property type="entry name" value="HTH_metalloreg"/>
    <property type="match status" value="1"/>
</dbReference>
<dbReference type="SUPFAM" id="SSF52821">
    <property type="entry name" value="Rhodanese/Cell cycle control phosphatase"/>
    <property type="match status" value="1"/>
</dbReference>
<dbReference type="InterPro" id="IPR036390">
    <property type="entry name" value="WH_DNA-bd_sf"/>
</dbReference>
<dbReference type="SMART" id="SM00450">
    <property type="entry name" value="RHOD"/>
    <property type="match status" value="1"/>
</dbReference>
<gene>
    <name evidence="3" type="ORF">A3A87_09675</name>
</gene>
<evidence type="ECO:0000259" key="1">
    <source>
        <dbReference type="PROSITE" id="PS50206"/>
    </source>
</evidence>
<dbReference type="InterPro" id="IPR050229">
    <property type="entry name" value="GlpE_sulfurtransferase"/>
</dbReference>
<dbReference type="PANTHER" id="PTHR43031">
    <property type="entry name" value="FAD-DEPENDENT OXIDOREDUCTASE"/>
    <property type="match status" value="1"/>
</dbReference>
<dbReference type="SMART" id="SM00418">
    <property type="entry name" value="HTH_ARSR"/>
    <property type="match status" value="1"/>
</dbReference>
<dbReference type="CDD" id="cd00158">
    <property type="entry name" value="RHOD"/>
    <property type="match status" value="1"/>
</dbReference>
<dbReference type="PROSITE" id="PS50206">
    <property type="entry name" value="RHODANESE_3"/>
    <property type="match status" value="1"/>
</dbReference>
<evidence type="ECO:0000313" key="4">
    <source>
        <dbReference type="Proteomes" id="UP000179037"/>
    </source>
</evidence>
<dbReference type="InterPro" id="IPR036873">
    <property type="entry name" value="Rhodanese-like_dom_sf"/>
</dbReference>
<accession>A0A1F6TZF7</accession>
<dbReference type="InterPro" id="IPR001307">
    <property type="entry name" value="Thiosulphate_STrfase_CS"/>
</dbReference>
<comment type="caution">
    <text evidence="3">The sequence shown here is derived from an EMBL/GenBank/DDBJ whole genome shotgun (WGS) entry which is preliminary data.</text>
</comment>
<dbReference type="SUPFAM" id="SSF46785">
    <property type="entry name" value="Winged helix' DNA-binding domain"/>
    <property type="match status" value="1"/>
</dbReference>
<dbReference type="Pfam" id="PF01022">
    <property type="entry name" value="HTH_5"/>
    <property type="match status" value="1"/>
</dbReference>
<dbReference type="GO" id="GO:0003700">
    <property type="term" value="F:DNA-binding transcription factor activity"/>
    <property type="evidence" value="ECO:0007669"/>
    <property type="project" value="InterPro"/>
</dbReference>
<feature type="domain" description="HTH arsR-type" evidence="2">
    <location>
        <begin position="6"/>
        <end position="100"/>
    </location>
</feature>
<dbReference type="Gene3D" id="3.40.250.10">
    <property type="entry name" value="Rhodanese-like domain"/>
    <property type="match status" value="1"/>
</dbReference>
<dbReference type="Gene3D" id="1.10.10.10">
    <property type="entry name" value="Winged helix-like DNA-binding domain superfamily/Winged helix DNA-binding domain"/>
    <property type="match status" value="1"/>
</dbReference>
<dbReference type="InterPro" id="IPR001763">
    <property type="entry name" value="Rhodanese-like_dom"/>
</dbReference>
<dbReference type="PRINTS" id="PR00778">
    <property type="entry name" value="HTHARSR"/>
</dbReference>
<sequence length="224" mass="25229">MSNLSFKKQLYAQIARLGKAVGSGHRLELLEYLAQGERTVEALARLSGLSVANTSQHLQILRQSGLVSTRREGLYVHYRLAESQVALLVEVLGKLAASQLAEVERLVQNYLTKKDEMEPVPRAELLTRVRDGIVTVLDVRPSDEYKAGHLPGAINIPLKELKEHLEMLPRQEDIVAYCRGPYCVLAYEAVAQLRQKGFKARRLEDGYPEWKLAGLPVEEDTKKR</sequence>
<dbReference type="Pfam" id="PF00581">
    <property type="entry name" value="Rhodanese"/>
    <property type="match status" value="1"/>
</dbReference>
<dbReference type="PROSITE" id="PS50987">
    <property type="entry name" value="HTH_ARSR_2"/>
    <property type="match status" value="1"/>
</dbReference>
<reference evidence="3 4" key="1">
    <citation type="journal article" date="2016" name="Nat. Commun.">
        <title>Thousands of microbial genomes shed light on interconnected biogeochemical processes in an aquifer system.</title>
        <authorList>
            <person name="Anantharaman K."/>
            <person name="Brown C.T."/>
            <person name="Hug L.A."/>
            <person name="Sharon I."/>
            <person name="Castelle C.J."/>
            <person name="Probst A.J."/>
            <person name="Thomas B.C."/>
            <person name="Singh A."/>
            <person name="Wilkins M.J."/>
            <person name="Karaoz U."/>
            <person name="Brodie E.L."/>
            <person name="Williams K.H."/>
            <person name="Hubbard S.S."/>
            <person name="Banfield J.F."/>
        </authorList>
    </citation>
    <scope>NUCLEOTIDE SEQUENCE [LARGE SCALE GENOMIC DNA]</scope>
</reference>
<name>A0A1F6TZF7_9PROT</name>
<dbReference type="AlphaFoldDB" id="A0A1F6TZF7"/>
<dbReference type="Proteomes" id="UP000179037">
    <property type="component" value="Unassembled WGS sequence"/>
</dbReference>
<dbReference type="GO" id="GO:0004792">
    <property type="term" value="F:thiosulfate-cyanide sulfurtransferase activity"/>
    <property type="evidence" value="ECO:0007669"/>
    <property type="project" value="InterPro"/>
</dbReference>
<dbReference type="CDD" id="cd00090">
    <property type="entry name" value="HTH_ARSR"/>
    <property type="match status" value="1"/>
</dbReference>
<dbReference type="PANTHER" id="PTHR43031:SF1">
    <property type="entry name" value="PYRIDINE NUCLEOTIDE-DISULPHIDE OXIDOREDUCTASE"/>
    <property type="match status" value="1"/>
</dbReference>
<dbReference type="PROSITE" id="PS00380">
    <property type="entry name" value="RHODANESE_1"/>
    <property type="match status" value="1"/>
</dbReference>